<evidence type="ECO:0000313" key="6">
    <source>
        <dbReference type="Proteomes" id="UP001063166"/>
    </source>
</evidence>
<comment type="caution">
    <text evidence="5">The sequence shown here is derived from an EMBL/GenBank/DDBJ whole genome shotgun (WGS) entry which is preliminary data.</text>
</comment>
<dbReference type="AlphaFoldDB" id="A0A9P3PY76"/>
<feature type="region of interest" description="Disordered" evidence="4">
    <location>
        <begin position="1029"/>
        <end position="1052"/>
    </location>
</feature>
<comment type="subcellular location">
    <subcellularLocation>
        <location evidence="1">Nucleus</location>
        <location evidence="1">Nucleolus</location>
    </subcellularLocation>
</comment>
<dbReference type="Pfam" id="PF04615">
    <property type="entry name" value="Utp14"/>
    <property type="match status" value="1"/>
</dbReference>
<feature type="compositionally biased region" description="Basic and acidic residues" evidence="4">
    <location>
        <begin position="628"/>
        <end position="642"/>
    </location>
</feature>
<feature type="region of interest" description="Disordered" evidence="4">
    <location>
        <begin position="771"/>
        <end position="924"/>
    </location>
</feature>
<feature type="compositionally biased region" description="Acidic residues" evidence="4">
    <location>
        <begin position="326"/>
        <end position="340"/>
    </location>
</feature>
<keyword evidence="2" id="KW-0597">Phosphoprotein</keyword>
<feature type="region of interest" description="Disordered" evidence="4">
    <location>
        <begin position="95"/>
        <end position="114"/>
    </location>
</feature>
<feature type="compositionally biased region" description="Acidic residues" evidence="4">
    <location>
        <begin position="688"/>
        <end position="707"/>
    </location>
</feature>
<feature type="compositionally biased region" description="Acidic residues" evidence="4">
    <location>
        <begin position="965"/>
        <end position="978"/>
    </location>
</feature>
<feature type="compositionally biased region" description="Basic and acidic residues" evidence="4">
    <location>
        <begin position="398"/>
        <end position="408"/>
    </location>
</feature>
<feature type="compositionally biased region" description="Acidic residues" evidence="4">
    <location>
        <begin position="614"/>
        <end position="627"/>
    </location>
</feature>
<sequence length="1147" mass="126573">MSMSGFRHDRRLGYVPCTDERAVVQPLKRGETASKQDSTTRFFSAAQHHDRKHVLITRVLTASSSITTWITSCTQREERTWPPLHYCSSIIMARAGRSNSRPTKPRPSASSSKANALGYAKRHAKKAETTPLLEDVYEYAQEKKGRSREGVRLELDRGEEAGYRFGEEEEGIAEDVRGRVKLLGEDERIGSEDDEEIDSDEAFEEEDEERFAGFFSSRGKNRKNVQKKTKRNPAARVRFADVEVNLDEDEDEDMQTSDADAGSGDSEEDEEEEDGDGEEFYDVLDVLDGRAELDNEDDGGDASKPASNKRDSGSSLTAARGHNQEVSDDDDDDDEEDEENLAFSPSDAEDDAEPSAALDALQTFVSSLDPAASAKKRPASDADAAGEREPKKQRRLKERTEAGAENEFRAQTSGAKLNLDDLLAPLSSSSAPQSSALQALKQAAKALGPASSASTKSKVPQTLAAPLPVRAQERLDRAAAYAQTKEEVERWSGTMKCIREAEHLSFPLQAPSQGRVSNLELAAKFKPTTALETSVAALLASAKLRDEDLPHTEESMLQANNISVEEVAARRAELRRTRELLFRAEVKARRVAKIKSRTYRKLRRKERERLGGGEEGEGEGEGGEGEEERMKREVERARERATLRHKHTGKWARRMRGREGEGEEGRREVEEMLERGEKLRRRIRGVGSDEEEESHEEESEGGEEGEEGVERIKRDAFDELRRVQVQAEDEDEGERGGKGKGKSIFEMKFMKDAMARQQLAVDRMADDFVKELGGHLENEENESDDADEPQAAHEVDPESGVVTQRTGGRVSYHPGASNNNLKRPAARPSGSLASDTSSVTLKSTDLLTPPPQSPLSFQRPSVPLPAAESNPWLARNADPENPTVKAPKKTNEVVVGKESSAMTKSKNKMKKLARKSAGEKEKAVDDALVEIEVGKVLTVGEGEPAKLKSAPKPKKKTAAAVGGGQEDDEEEVNSEVEEQEKALERKAKGKATATPHAFQQRDLVALAFAGDNVVHEFEEAKKREIAADAPREVDTTIPGWGSWGGAGVRRAAPKPERIKKIAGVDPTTRADYGKAHVIISEKRDKKAAKYLVKDLPYPYTSKAQFEKTMQQPLGTEWNTRVAFQRGTLPRVVKKPGVVIDPLEKLGS</sequence>
<feature type="compositionally biased region" description="Acidic residues" evidence="4">
    <location>
        <begin position="244"/>
        <end position="255"/>
    </location>
</feature>
<organism evidence="5 6">
    <name type="scientific">Lyophyllum shimeji</name>
    <name type="common">Hon-shimeji</name>
    <name type="synonym">Tricholoma shimeji</name>
    <dbReference type="NCBI Taxonomy" id="47721"/>
    <lineage>
        <taxon>Eukaryota</taxon>
        <taxon>Fungi</taxon>
        <taxon>Dikarya</taxon>
        <taxon>Basidiomycota</taxon>
        <taxon>Agaricomycotina</taxon>
        <taxon>Agaricomycetes</taxon>
        <taxon>Agaricomycetidae</taxon>
        <taxon>Agaricales</taxon>
        <taxon>Tricholomatineae</taxon>
        <taxon>Lyophyllaceae</taxon>
        <taxon>Lyophyllum</taxon>
    </lineage>
</organism>
<dbReference type="OrthoDB" id="277439at2759"/>
<feature type="region of interest" description="Disordered" evidence="4">
    <location>
        <begin position="608"/>
        <end position="744"/>
    </location>
</feature>
<feature type="compositionally biased region" description="Basic residues" evidence="4">
    <location>
        <begin position="219"/>
        <end position="233"/>
    </location>
</feature>
<dbReference type="PANTHER" id="PTHR14150:SF12">
    <property type="entry name" value="U3 SMALL NUCLEOLAR RNA-ASSOCIATED PROTEIN 14 HOMOLOG A"/>
    <property type="match status" value="1"/>
</dbReference>
<feature type="compositionally biased region" description="Acidic residues" evidence="4">
    <location>
        <begin position="779"/>
        <end position="788"/>
    </location>
</feature>
<feature type="compositionally biased region" description="Acidic residues" evidence="4">
    <location>
        <begin position="192"/>
        <end position="209"/>
    </location>
</feature>
<keyword evidence="6" id="KW-1185">Reference proteome</keyword>
<evidence type="ECO:0000313" key="5">
    <source>
        <dbReference type="EMBL" id="GLB43759.1"/>
    </source>
</evidence>
<gene>
    <name evidence="5" type="ORF">LshimejAT787_1402710</name>
</gene>
<name>A0A9P3PY76_LYOSH</name>
<evidence type="ECO:0000256" key="3">
    <source>
        <dbReference type="ARBA" id="ARBA00023242"/>
    </source>
</evidence>
<evidence type="ECO:0000256" key="4">
    <source>
        <dbReference type="SAM" id="MobiDB-lite"/>
    </source>
</evidence>
<feature type="compositionally biased region" description="Low complexity" evidence="4">
    <location>
        <begin position="415"/>
        <end position="447"/>
    </location>
</feature>
<protein>
    <submittedName>
        <fullName evidence="5">Utp14 protein</fullName>
    </submittedName>
</protein>
<evidence type="ECO:0000256" key="2">
    <source>
        <dbReference type="ARBA" id="ARBA00022553"/>
    </source>
</evidence>
<feature type="compositionally biased region" description="Basic and acidic residues" evidence="4">
    <location>
        <begin position="708"/>
        <end position="722"/>
    </location>
</feature>
<feature type="region of interest" description="Disordered" evidence="4">
    <location>
        <begin position="940"/>
        <end position="996"/>
    </location>
</feature>
<feature type="compositionally biased region" description="Acidic residues" evidence="4">
    <location>
        <begin position="265"/>
        <end position="282"/>
    </location>
</feature>
<feature type="compositionally biased region" description="Basic and acidic residues" evidence="4">
    <location>
        <begin position="657"/>
        <end position="677"/>
    </location>
</feature>
<keyword evidence="3" id="KW-0539">Nucleus</keyword>
<dbReference type="PANTHER" id="PTHR14150">
    <property type="entry name" value="U3 SMALL NUCLEOLAR RNA-ASSOCIATED PROTEIN 14"/>
    <property type="match status" value="1"/>
</dbReference>
<dbReference type="GO" id="GO:0006364">
    <property type="term" value="P:rRNA processing"/>
    <property type="evidence" value="ECO:0007669"/>
    <property type="project" value="InterPro"/>
</dbReference>
<feature type="compositionally biased region" description="Polar residues" evidence="4">
    <location>
        <begin position="97"/>
        <end position="114"/>
    </location>
</feature>
<feature type="region of interest" description="Disordered" evidence="4">
    <location>
        <begin position="185"/>
        <end position="459"/>
    </location>
</feature>
<feature type="compositionally biased region" description="Polar residues" evidence="4">
    <location>
        <begin position="831"/>
        <end position="846"/>
    </location>
</feature>
<dbReference type="Proteomes" id="UP001063166">
    <property type="component" value="Unassembled WGS sequence"/>
</dbReference>
<dbReference type="GO" id="GO:0032040">
    <property type="term" value="C:small-subunit processome"/>
    <property type="evidence" value="ECO:0007669"/>
    <property type="project" value="InterPro"/>
</dbReference>
<accession>A0A9P3PY76</accession>
<reference evidence="5" key="1">
    <citation type="submission" date="2022-07" db="EMBL/GenBank/DDBJ databases">
        <title>The genome of Lyophyllum shimeji provides insight into the initial evolution of ectomycorrhizal fungal genome.</title>
        <authorList>
            <person name="Kobayashi Y."/>
            <person name="Shibata T."/>
            <person name="Hirakawa H."/>
            <person name="Shigenobu S."/>
            <person name="Nishiyama T."/>
            <person name="Yamada A."/>
            <person name="Hasebe M."/>
            <person name="Kawaguchi M."/>
        </authorList>
    </citation>
    <scope>NUCLEOTIDE SEQUENCE</scope>
    <source>
        <strain evidence="5">AT787</strain>
    </source>
</reference>
<dbReference type="InterPro" id="IPR006709">
    <property type="entry name" value="SSU_processome_Utp14"/>
</dbReference>
<proteinExistence type="predicted"/>
<evidence type="ECO:0000256" key="1">
    <source>
        <dbReference type="ARBA" id="ARBA00004604"/>
    </source>
</evidence>
<feature type="compositionally biased region" description="Basic residues" evidence="4">
    <location>
        <begin position="643"/>
        <end position="656"/>
    </location>
</feature>
<dbReference type="EMBL" id="BRPK01000014">
    <property type="protein sequence ID" value="GLB43759.1"/>
    <property type="molecule type" value="Genomic_DNA"/>
</dbReference>
<feature type="compositionally biased region" description="Basic residues" evidence="4">
    <location>
        <begin position="905"/>
        <end position="914"/>
    </location>
</feature>